<feature type="domain" description="PNPLA" evidence="3">
    <location>
        <begin position="13"/>
        <end position="185"/>
    </location>
</feature>
<dbReference type="Gene3D" id="3.40.1090.10">
    <property type="entry name" value="Cytosolic phospholipase A2 catalytic domain"/>
    <property type="match status" value="2"/>
</dbReference>
<protein>
    <submittedName>
        <fullName evidence="4">Patatin family protein</fullName>
    </submittedName>
</protein>
<evidence type="ECO:0000313" key="5">
    <source>
        <dbReference type="Proteomes" id="UP001478817"/>
    </source>
</evidence>
<name>A0ABV1IHV0_9ACTN</name>
<evidence type="ECO:0000313" key="4">
    <source>
        <dbReference type="EMBL" id="MEQ2638463.1"/>
    </source>
</evidence>
<gene>
    <name evidence="4" type="ORF">AAAT05_08955</name>
</gene>
<dbReference type="InterPro" id="IPR016035">
    <property type="entry name" value="Acyl_Trfase/lysoPLipase"/>
</dbReference>
<dbReference type="Pfam" id="PF01734">
    <property type="entry name" value="Patatin"/>
    <property type="match status" value="1"/>
</dbReference>
<accession>A0ABV1IHV0</accession>
<dbReference type="Pfam" id="PF19890">
    <property type="entry name" value="DUF6363"/>
    <property type="match status" value="1"/>
</dbReference>
<sequence length="315" mass="34988">MRDLTPNVRDCALAFEGGGYRETFSAGIATVLMDVGIRFGYVCGVSAGSSNTVDYVSDDKFRVREAFMMHEAAREATGLHSLARGHGYFDADALYEDAVTLGTLPFDYETFMANPADVRIQTFQRDTGCTLRFGKEGMTDRVRLMDIVRASSTLPGAMRPRPVDGHVLYDGGLGEGAGLPVCMAEKDGYKRTFFVATRPRGYRKQAPTATEQRVYERVAGDYPYLLNALLTRWERYNEELERIERLAAEGSVYVVWPEQMMVSSGTTNATLLNAQFEAGRAQGIRELPRWREFLFGSADGGPQPPDGWDGYITIS</sequence>
<keyword evidence="2" id="KW-0378">Hydrolase</keyword>
<reference evidence="4 5" key="1">
    <citation type="submission" date="2024-04" db="EMBL/GenBank/DDBJ databases">
        <title>Human intestinal bacterial collection.</title>
        <authorList>
            <person name="Pauvert C."/>
            <person name="Hitch T.C.A."/>
            <person name="Clavel T."/>
        </authorList>
    </citation>
    <scope>NUCLEOTIDE SEQUENCE [LARGE SCALE GENOMIC DNA]</scope>
    <source>
        <strain evidence="4 5">CLA-AA-H197</strain>
    </source>
</reference>
<dbReference type="RefSeq" id="WP_349183157.1">
    <property type="nucleotide sequence ID" value="NZ_JBBNGS010000021.1"/>
</dbReference>
<evidence type="ECO:0000259" key="3">
    <source>
        <dbReference type="PROSITE" id="PS51635"/>
    </source>
</evidence>
<keyword evidence="5" id="KW-1185">Reference proteome</keyword>
<dbReference type="SUPFAM" id="SSF52151">
    <property type="entry name" value="FabD/lysophospholipase-like"/>
    <property type="match status" value="1"/>
</dbReference>
<dbReference type="InterPro" id="IPR045943">
    <property type="entry name" value="DUF6363"/>
</dbReference>
<dbReference type="CDD" id="cd07208">
    <property type="entry name" value="Pat_hypo_Ecoli_yjju_like"/>
    <property type="match status" value="1"/>
</dbReference>
<dbReference type="InterPro" id="IPR037483">
    <property type="entry name" value="YjjU-like"/>
</dbReference>
<dbReference type="PROSITE" id="PS51635">
    <property type="entry name" value="PNPLA"/>
    <property type="match status" value="1"/>
</dbReference>
<keyword evidence="1 2" id="KW-0443">Lipid metabolism</keyword>
<comment type="caution">
    <text evidence="2">Lacks conserved residue(s) required for the propagation of feature annotation.</text>
</comment>
<feature type="active site" description="Proton acceptor" evidence="2">
    <location>
        <position position="170"/>
    </location>
</feature>
<dbReference type="EMBL" id="JBBNGS010000021">
    <property type="protein sequence ID" value="MEQ2638463.1"/>
    <property type="molecule type" value="Genomic_DNA"/>
</dbReference>
<feature type="active site" description="Nucleophile" evidence="2">
    <location>
        <position position="46"/>
    </location>
</feature>
<comment type="caution">
    <text evidence="4">The sequence shown here is derived from an EMBL/GenBank/DDBJ whole genome shotgun (WGS) entry which is preliminary data.</text>
</comment>
<feature type="short sequence motif" description="GXSXG" evidence="2">
    <location>
        <begin position="44"/>
        <end position="48"/>
    </location>
</feature>
<evidence type="ECO:0000256" key="2">
    <source>
        <dbReference type="PROSITE-ProRule" id="PRU01161"/>
    </source>
</evidence>
<proteinExistence type="predicted"/>
<dbReference type="InterPro" id="IPR002641">
    <property type="entry name" value="PNPLA_dom"/>
</dbReference>
<dbReference type="Proteomes" id="UP001478817">
    <property type="component" value="Unassembled WGS sequence"/>
</dbReference>
<feature type="short sequence motif" description="DGA/G" evidence="2">
    <location>
        <begin position="170"/>
        <end position="172"/>
    </location>
</feature>
<keyword evidence="2" id="KW-0442">Lipid degradation</keyword>
<evidence type="ECO:0000256" key="1">
    <source>
        <dbReference type="ARBA" id="ARBA00023098"/>
    </source>
</evidence>
<organism evidence="4 5">
    <name type="scientific">Paratractidigestivibacter faecalis</name>
    <dbReference type="NCBI Taxonomy" id="2292441"/>
    <lineage>
        <taxon>Bacteria</taxon>
        <taxon>Bacillati</taxon>
        <taxon>Actinomycetota</taxon>
        <taxon>Coriobacteriia</taxon>
        <taxon>Coriobacteriales</taxon>
        <taxon>Atopobiaceae</taxon>
        <taxon>Paratractidigestivibacter</taxon>
    </lineage>
</organism>